<reference evidence="12" key="1">
    <citation type="submission" date="2021-06" db="EMBL/GenBank/DDBJ databases">
        <title>Emergence of genetically related NDM-1-producing Providencia rettgeri strains in Argentina.</title>
        <authorList>
            <person name="Pasteran F."/>
            <person name="Meo A."/>
            <person name="Gomez S."/>
            <person name="Derdoy L."/>
            <person name="Albronoz E."/>
            <person name="Faccone D."/>
            <person name="Guerriero L."/>
            <person name="Archuby D."/>
            <person name="Tarzia A."/>
            <person name="Lopez M."/>
            <person name="Corso A."/>
        </authorList>
    </citation>
    <scope>NUCLEOTIDE SEQUENCE</scope>
    <source>
        <strain evidence="12">PreM15628</strain>
    </source>
</reference>
<dbReference type="InterPro" id="IPR046342">
    <property type="entry name" value="CBS_dom_sf"/>
</dbReference>
<dbReference type="GO" id="GO:0050660">
    <property type="term" value="F:flavin adenine dinucleotide binding"/>
    <property type="evidence" value="ECO:0007669"/>
    <property type="project" value="InterPro"/>
</dbReference>
<name>A0AAJ4TJ71_PRORE</name>
<dbReference type="PROSITE" id="PS51846">
    <property type="entry name" value="CNNM"/>
    <property type="match status" value="1"/>
</dbReference>
<organism evidence="12 13">
    <name type="scientific">Providencia rettgeri</name>
    <dbReference type="NCBI Taxonomy" id="587"/>
    <lineage>
        <taxon>Bacteria</taxon>
        <taxon>Pseudomonadati</taxon>
        <taxon>Pseudomonadota</taxon>
        <taxon>Gammaproteobacteria</taxon>
        <taxon>Enterobacterales</taxon>
        <taxon>Morganellaceae</taxon>
        <taxon>Providencia</taxon>
    </lineage>
</organism>
<dbReference type="Proteomes" id="UP000682358">
    <property type="component" value="Chromosome"/>
</dbReference>
<evidence type="ECO:0000256" key="10">
    <source>
        <dbReference type="SAM" id="Phobius"/>
    </source>
</evidence>
<dbReference type="PANTHER" id="PTHR22777:SF32">
    <property type="entry name" value="UPF0053 INNER MEMBRANE PROTEIN YFJD"/>
    <property type="match status" value="1"/>
</dbReference>
<dbReference type="Pfam" id="PF01595">
    <property type="entry name" value="CNNM"/>
    <property type="match status" value="1"/>
</dbReference>
<dbReference type="SUPFAM" id="SSF54631">
    <property type="entry name" value="CBS-domain pair"/>
    <property type="match status" value="1"/>
</dbReference>
<keyword evidence="4 9" id="KW-0812">Transmembrane</keyword>
<feature type="transmembrane region" description="Helical" evidence="10">
    <location>
        <begin position="6"/>
        <end position="25"/>
    </location>
</feature>
<dbReference type="NCBIfam" id="NF008604">
    <property type="entry name" value="PRK11573.1"/>
    <property type="match status" value="1"/>
</dbReference>
<feature type="transmembrane region" description="Helical" evidence="10">
    <location>
        <begin position="130"/>
        <end position="154"/>
    </location>
</feature>
<dbReference type="EMBL" id="CP076405">
    <property type="protein sequence ID" value="QWQ21604.2"/>
    <property type="molecule type" value="Genomic_DNA"/>
</dbReference>
<dbReference type="InterPro" id="IPR005170">
    <property type="entry name" value="Transptr-assoc_dom"/>
</dbReference>
<feature type="transmembrane region" description="Helical" evidence="10">
    <location>
        <begin position="62"/>
        <end position="86"/>
    </location>
</feature>
<dbReference type="Gene3D" id="3.10.580.10">
    <property type="entry name" value="CBS-domain"/>
    <property type="match status" value="1"/>
</dbReference>
<dbReference type="Pfam" id="PF03471">
    <property type="entry name" value="CorC_HlyC"/>
    <property type="match status" value="1"/>
</dbReference>
<evidence type="ECO:0000256" key="6">
    <source>
        <dbReference type="ARBA" id="ARBA00022989"/>
    </source>
</evidence>
<evidence type="ECO:0000313" key="12">
    <source>
        <dbReference type="EMBL" id="QWQ21604.2"/>
    </source>
</evidence>
<comment type="similarity">
    <text evidence="2">Belongs to the UPF0053 family.</text>
</comment>
<evidence type="ECO:0000256" key="5">
    <source>
        <dbReference type="ARBA" id="ARBA00022737"/>
    </source>
</evidence>
<proteinExistence type="inferred from homology"/>
<dbReference type="PANTHER" id="PTHR22777">
    <property type="entry name" value="HEMOLYSIN-RELATED"/>
    <property type="match status" value="1"/>
</dbReference>
<dbReference type="AlphaFoldDB" id="A0AAJ4TJ71"/>
<evidence type="ECO:0000259" key="11">
    <source>
        <dbReference type="PROSITE" id="PS51846"/>
    </source>
</evidence>
<keyword evidence="5" id="KW-0677">Repeat</keyword>
<dbReference type="GO" id="GO:0005886">
    <property type="term" value="C:plasma membrane"/>
    <property type="evidence" value="ECO:0007669"/>
    <property type="project" value="UniProtKB-SubCell"/>
</dbReference>
<dbReference type="Pfam" id="PF00571">
    <property type="entry name" value="CBS"/>
    <property type="match status" value="1"/>
</dbReference>
<dbReference type="InterPro" id="IPR044751">
    <property type="entry name" value="Ion_transp-like_CBS"/>
</dbReference>
<dbReference type="SMART" id="SM01091">
    <property type="entry name" value="CorC_HlyC"/>
    <property type="match status" value="1"/>
</dbReference>
<keyword evidence="3" id="KW-1003">Cell membrane</keyword>
<dbReference type="FunFam" id="3.10.580.10:FF:000012">
    <property type="entry name" value="DUF21 domain-containing protein"/>
    <property type="match status" value="1"/>
</dbReference>
<dbReference type="Gene3D" id="3.30.465.10">
    <property type="match status" value="1"/>
</dbReference>
<accession>A0AAJ4TJ71</accession>
<keyword evidence="6 9" id="KW-1133">Transmembrane helix</keyword>
<dbReference type="SUPFAM" id="SSF56176">
    <property type="entry name" value="FAD-binding/transporter-associated domain-like"/>
    <property type="match status" value="1"/>
</dbReference>
<comment type="subcellular location">
    <subcellularLocation>
        <location evidence="1">Cell membrane</location>
        <topology evidence="1">Multi-pass membrane protein</topology>
    </subcellularLocation>
</comment>
<keyword evidence="8 9" id="KW-0472">Membrane</keyword>
<feature type="domain" description="CNNM transmembrane" evidence="11">
    <location>
        <begin position="2"/>
        <end position="192"/>
    </location>
</feature>
<dbReference type="InterPro" id="IPR000644">
    <property type="entry name" value="CBS_dom"/>
</dbReference>
<protein>
    <submittedName>
        <fullName evidence="12">CNNM domain-containing protein</fullName>
    </submittedName>
</protein>
<keyword evidence="7" id="KW-0129">CBS domain</keyword>
<dbReference type="CDD" id="cd04590">
    <property type="entry name" value="CBS_pair_CorC_HlyC_assoc"/>
    <property type="match status" value="1"/>
</dbReference>
<sequence>MDDVSTSTLIIILIVLIFMSAYFSASETGMMTLNRYRLKHLAKQGNRSAIRVEKLLKHPDKLLSLVLIGNNLINIVASALATIIGMRLYGNAGVAMATGILTFVILIFAEVMPKTLAALYPEKIAFPSSYLLKPLQVVMMPIVLAFNTISALLLRCIGVKSLTARTDAVNKEELRTIVNESKHKISRRNQDMLISILDLDKVTVGDIMLPRNEIVGIDVNDDWKSIIRQLTHSPHGRIVLYRDSLDDSIGILRVREAYRLMMEKREFNKQNLIKAADNIYFIPNSTPLNVQLVNFQHNKEKLGIIVDEYGEIQGLITVEDILEEIVGDFTTSMSPSLAEEVLPQSDGSVLVDGSANIRELNKAFDWNLPIDGPRTVNGMVLEVIGDIPQLEEQIVVGHYLIEVLAMNENIVKQVRITPLTFSSQVPDLWFGHKLAI</sequence>
<feature type="transmembrane region" description="Helical" evidence="10">
    <location>
        <begin position="92"/>
        <end position="109"/>
    </location>
</feature>
<dbReference type="InterPro" id="IPR002550">
    <property type="entry name" value="CNNM"/>
</dbReference>
<dbReference type="InterPro" id="IPR016169">
    <property type="entry name" value="FAD-bd_PCMH_sub2"/>
</dbReference>
<evidence type="ECO:0000256" key="7">
    <source>
        <dbReference type="ARBA" id="ARBA00023122"/>
    </source>
</evidence>
<gene>
    <name evidence="12" type="ORF">KOF27_04445</name>
</gene>
<evidence type="ECO:0000256" key="1">
    <source>
        <dbReference type="ARBA" id="ARBA00004651"/>
    </source>
</evidence>
<evidence type="ECO:0000256" key="9">
    <source>
        <dbReference type="PROSITE-ProRule" id="PRU01193"/>
    </source>
</evidence>
<evidence type="ECO:0000256" key="3">
    <source>
        <dbReference type="ARBA" id="ARBA00022475"/>
    </source>
</evidence>
<dbReference type="InterPro" id="IPR036318">
    <property type="entry name" value="FAD-bd_PCMH-like_sf"/>
</dbReference>
<evidence type="ECO:0000256" key="4">
    <source>
        <dbReference type="ARBA" id="ARBA00022692"/>
    </source>
</evidence>
<evidence type="ECO:0000256" key="8">
    <source>
        <dbReference type="ARBA" id="ARBA00023136"/>
    </source>
</evidence>
<evidence type="ECO:0000256" key="2">
    <source>
        <dbReference type="ARBA" id="ARBA00006337"/>
    </source>
</evidence>
<evidence type="ECO:0000313" key="13">
    <source>
        <dbReference type="Proteomes" id="UP000682358"/>
    </source>
</evidence>